<evidence type="ECO:0000259" key="9">
    <source>
        <dbReference type="Pfam" id="PF10502"/>
    </source>
</evidence>
<organism evidence="10 11">
    <name type="scientific">Marinobacter pelagius</name>
    <dbReference type="NCBI Taxonomy" id="379482"/>
    <lineage>
        <taxon>Bacteria</taxon>
        <taxon>Pseudomonadati</taxon>
        <taxon>Pseudomonadota</taxon>
        <taxon>Gammaproteobacteria</taxon>
        <taxon>Pseudomonadales</taxon>
        <taxon>Marinobacteraceae</taxon>
        <taxon>Marinobacter</taxon>
    </lineage>
</organism>
<dbReference type="GO" id="GO:0009003">
    <property type="term" value="F:signal peptidase activity"/>
    <property type="evidence" value="ECO:0007669"/>
    <property type="project" value="UniProtKB-EC"/>
</dbReference>
<proteinExistence type="inferred from homology"/>
<evidence type="ECO:0000256" key="4">
    <source>
        <dbReference type="ARBA" id="ARBA00022729"/>
    </source>
</evidence>
<feature type="domain" description="Peptidase S26" evidence="9">
    <location>
        <begin position="9"/>
        <end position="177"/>
    </location>
</feature>
<protein>
    <recommendedName>
        <fullName evidence="3 7">Signal peptidase I</fullName>
        <ecNumber evidence="7">3.4.21.89</ecNumber>
    </recommendedName>
</protein>
<dbReference type="EMBL" id="QNRO01000030">
    <property type="protein sequence ID" value="RBP21714.1"/>
    <property type="molecule type" value="Genomic_DNA"/>
</dbReference>
<reference evidence="10 11" key="1">
    <citation type="submission" date="2018-06" db="EMBL/GenBank/DDBJ databases">
        <title>Freshwater and sediment microbial communities from various areas in North America, analyzing microbe dynamics in response to fracking.</title>
        <authorList>
            <person name="Lamendella R."/>
        </authorList>
    </citation>
    <scope>NUCLEOTIDE SEQUENCE [LARGE SCALE GENOMIC DNA]</scope>
    <source>
        <strain evidence="10 11">114J</strain>
    </source>
</reference>
<keyword evidence="7" id="KW-0645">Protease</keyword>
<evidence type="ECO:0000256" key="7">
    <source>
        <dbReference type="RuleBase" id="RU362042"/>
    </source>
</evidence>
<dbReference type="GO" id="GO:0016020">
    <property type="term" value="C:membrane"/>
    <property type="evidence" value="ECO:0007669"/>
    <property type="project" value="UniProtKB-SubCell"/>
</dbReference>
<evidence type="ECO:0000256" key="6">
    <source>
        <dbReference type="ARBA" id="ARBA00022971"/>
    </source>
</evidence>
<sequence length="180" mass="19207">MRITAFRAAVAMVATFLVGGLIAGHSAGLRLNKTESLPMGIYQVEETDPAMIERGSIVMACPEQSEVQTEARDRGYLPYGFGCPGGFAPLFKIAMALPGDVVNATPEGITINGQPIANTSRLTTDGEGRALPPLPESGEVPPGKVWLLSDYAPRSWDSRYFGPVPLGTVYGLARPVWTVE</sequence>
<dbReference type="InterPro" id="IPR000223">
    <property type="entry name" value="Pept_S26A_signal_pept_1"/>
</dbReference>
<dbReference type="GO" id="GO:0006465">
    <property type="term" value="P:signal peptide processing"/>
    <property type="evidence" value="ECO:0007669"/>
    <property type="project" value="InterPro"/>
</dbReference>
<dbReference type="SUPFAM" id="SSF51306">
    <property type="entry name" value="LexA/Signal peptidase"/>
    <property type="match status" value="1"/>
</dbReference>
<evidence type="ECO:0000256" key="2">
    <source>
        <dbReference type="ARBA" id="ARBA00005849"/>
    </source>
</evidence>
<evidence type="ECO:0000256" key="5">
    <source>
        <dbReference type="ARBA" id="ARBA00022764"/>
    </source>
</evidence>
<name>A0A366G486_9GAMM</name>
<keyword evidence="6" id="KW-0184">Conjugation</keyword>
<evidence type="ECO:0000313" key="11">
    <source>
        <dbReference type="Proteomes" id="UP000252995"/>
    </source>
</evidence>
<keyword evidence="4" id="KW-0732">Signal</keyword>
<comment type="catalytic activity">
    <reaction evidence="7">
        <text>Cleavage of hydrophobic, N-terminal signal or leader sequences from secreted and periplasmic proteins.</text>
        <dbReference type="EC" id="3.4.21.89"/>
    </reaction>
</comment>
<gene>
    <name evidence="10" type="ORF">DET50_1305</name>
</gene>
<keyword evidence="5" id="KW-0574">Periplasm</keyword>
<keyword evidence="7" id="KW-0378">Hydrolase</keyword>
<comment type="caution">
    <text evidence="10">The sequence shown here is derived from an EMBL/GenBank/DDBJ whole genome shotgun (WGS) entry which is preliminary data.</text>
</comment>
<dbReference type="GO" id="GO:0004252">
    <property type="term" value="F:serine-type endopeptidase activity"/>
    <property type="evidence" value="ECO:0007669"/>
    <property type="project" value="InterPro"/>
</dbReference>
<dbReference type="NCBIfam" id="TIGR02771">
    <property type="entry name" value="TraF_Ti"/>
    <property type="match status" value="1"/>
</dbReference>
<dbReference type="GO" id="GO:0042597">
    <property type="term" value="C:periplasmic space"/>
    <property type="evidence" value="ECO:0007669"/>
    <property type="project" value="UniProtKB-SubCell"/>
</dbReference>
<dbReference type="Pfam" id="PF10502">
    <property type="entry name" value="Peptidase_S26"/>
    <property type="match status" value="1"/>
</dbReference>
<comment type="similarity">
    <text evidence="7">Belongs to the peptidase S26 family.</text>
</comment>
<dbReference type="InterPro" id="IPR019533">
    <property type="entry name" value="Peptidase_S26"/>
</dbReference>
<comment type="similarity">
    <text evidence="2">Belongs to the peptidase S26C family.</text>
</comment>
<comment type="subcellular location">
    <subcellularLocation>
        <location evidence="7">Membrane</location>
        <topology evidence="7">Multi-pass membrane protein</topology>
    </subcellularLocation>
    <subcellularLocation>
        <location evidence="1">Periplasm</location>
    </subcellularLocation>
</comment>
<dbReference type="Proteomes" id="UP000252995">
    <property type="component" value="Unassembled WGS sequence"/>
</dbReference>
<dbReference type="AlphaFoldDB" id="A0A366G486"/>
<feature type="region of interest" description="Disordered" evidence="8">
    <location>
        <begin position="117"/>
        <end position="137"/>
    </location>
</feature>
<dbReference type="InterPro" id="IPR036286">
    <property type="entry name" value="LexA/Signal_pep-like_sf"/>
</dbReference>
<evidence type="ECO:0000256" key="8">
    <source>
        <dbReference type="SAM" id="MobiDB-lite"/>
    </source>
</evidence>
<evidence type="ECO:0000256" key="1">
    <source>
        <dbReference type="ARBA" id="ARBA00004418"/>
    </source>
</evidence>
<accession>A0A366G486</accession>
<evidence type="ECO:0000256" key="3">
    <source>
        <dbReference type="ARBA" id="ARBA00019232"/>
    </source>
</evidence>
<evidence type="ECO:0000313" key="10">
    <source>
        <dbReference type="EMBL" id="RBP21714.1"/>
    </source>
</evidence>
<dbReference type="NCBIfam" id="TIGR02227">
    <property type="entry name" value="sigpep_I_bact"/>
    <property type="match status" value="1"/>
</dbReference>
<dbReference type="OrthoDB" id="5360818at2"/>
<dbReference type="EC" id="3.4.21.89" evidence="7"/>
<dbReference type="InterPro" id="IPR014139">
    <property type="entry name" value="Peptidase_S26C_TraF"/>
</dbReference>
<dbReference type="Gene3D" id="2.10.109.10">
    <property type="entry name" value="Umud Fragment, subunit A"/>
    <property type="match status" value="1"/>
</dbReference>